<dbReference type="EMBL" id="JAAMPC010000008">
    <property type="protein sequence ID" value="KAG2298140.1"/>
    <property type="molecule type" value="Genomic_DNA"/>
</dbReference>
<dbReference type="Proteomes" id="UP000886595">
    <property type="component" value="Unassembled WGS sequence"/>
</dbReference>
<comment type="caution">
    <text evidence="1">The sequence shown here is derived from an EMBL/GenBank/DDBJ whole genome shotgun (WGS) entry which is preliminary data.</text>
</comment>
<dbReference type="AlphaFoldDB" id="A0A8X7UZM3"/>
<proteinExistence type="predicted"/>
<organism evidence="1 2">
    <name type="scientific">Brassica carinata</name>
    <name type="common">Ethiopian mustard</name>
    <name type="synonym">Abyssinian cabbage</name>
    <dbReference type="NCBI Taxonomy" id="52824"/>
    <lineage>
        <taxon>Eukaryota</taxon>
        <taxon>Viridiplantae</taxon>
        <taxon>Streptophyta</taxon>
        <taxon>Embryophyta</taxon>
        <taxon>Tracheophyta</taxon>
        <taxon>Spermatophyta</taxon>
        <taxon>Magnoliopsida</taxon>
        <taxon>eudicotyledons</taxon>
        <taxon>Gunneridae</taxon>
        <taxon>Pentapetalae</taxon>
        <taxon>rosids</taxon>
        <taxon>malvids</taxon>
        <taxon>Brassicales</taxon>
        <taxon>Brassicaceae</taxon>
        <taxon>Brassiceae</taxon>
        <taxon>Brassica</taxon>
    </lineage>
</organism>
<accession>A0A8X7UZM3</accession>
<evidence type="ECO:0000313" key="2">
    <source>
        <dbReference type="Proteomes" id="UP000886595"/>
    </source>
</evidence>
<gene>
    <name evidence="1" type="ORF">Bca52824_034612</name>
</gene>
<sequence length="78" mass="8723">MASSSEFDGILLGMENHFSTSPPSSAKTFSTIILCNRDRYDIKLNNAILAEVAEDKHLPILYGHEAMILHFILSDELE</sequence>
<protein>
    <submittedName>
        <fullName evidence="1">Uncharacterized protein</fullName>
    </submittedName>
</protein>
<name>A0A8X7UZM3_BRACI</name>
<reference evidence="1 2" key="1">
    <citation type="submission" date="2020-02" db="EMBL/GenBank/DDBJ databases">
        <authorList>
            <person name="Ma Q."/>
            <person name="Huang Y."/>
            <person name="Song X."/>
            <person name="Pei D."/>
        </authorList>
    </citation>
    <scope>NUCLEOTIDE SEQUENCE [LARGE SCALE GENOMIC DNA]</scope>
    <source>
        <strain evidence="1">Sxm20200214</strain>
        <tissue evidence="1">Leaf</tissue>
    </source>
</reference>
<evidence type="ECO:0000313" key="1">
    <source>
        <dbReference type="EMBL" id="KAG2298140.1"/>
    </source>
</evidence>
<keyword evidence="2" id="KW-1185">Reference proteome</keyword>